<accession>A0A9R1VTN1</accession>
<proteinExistence type="predicted"/>
<evidence type="ECO:0000313" key="4">
    <source>
        <dbReference type="Proteomes" id="UP000235145"/>
    </source>
</evidence>
<dbReference type="EMBL" id="NBSK02000004">
    <property type="protein sequence ID" value="KAJ0210747.1"/>
    <property type="molecule type" value="Genomic_DNA"/>
</dbReference>
<evidence type="ECO:0000259" key="2">
    <source>
        <dbReference type="Pfam" id="PF03101"/>
    </source>
</evidence>
<protein>
    <recommendedName>
        <fullName evidence="2">FAR1 domain-containing protein</fullName>
    </recommendedName>
</protein>
<evidence type="ECO:0000256" key="1">
    <source>
        <dbReference type="SAM" id="MobiDB-lite"/>
    </source>
</evidence>
<feature type="compositionally biased region" description="Basic residues" evidence="1">
    <location>
        <begin position="75"/>
        <end position="84"/>
    </location>
</feature>
<reference evidence="3 4" key="1">
    <citation type="journal article" date="2017" name="Nat. Commun.">
        <title>Genome assembly with in vitro proximity ligation data and whole-genome triplication in lettuce.</title>
        <authorList>
            <person name="Reyes-Chin-Wo S."/>
            <person name="Wang Z."/>
            <person name="Yang X."/>
            <person name="Kozik A."/>
            <person name="Arikit S."/>
            <person name="Song C."/>
            <person name="Xia L."/>
            <person name="Froenicke L."/>
            <person name="Lavelle D.O."/>
            <person name="Truco M.J."/>
            <person name="Xia R."/>
            <person name="Zhu S."/>
            <person name="Xu C."/>
            <person name="Xu H."/>
            <person name="Xu X."/>
            <person name="Cox K."/>
            <person name="Korf I."/>
            <person name="Meyers B.C."/>
            <person name="Michelmore R.W."/>
        </authorList>
    </citation>
    <scope>NUCLEOTIDE SEQUENCE [LARGE SCALE GENOMIC DNA]</scope>
    <source>
        <strain evidence="4">cv. Salinas</strain>
        <tissue evidence="3">Seedlings</tissue>
    </source>
</reference>
<dbReference type="InterPro" id="IPR004330">
    <property type="entry name" value="FAR1_DNA_bnd_dom"/>
</dbReference>
<keyword evidence="4" id="KW-1185">Reference proteome</keyword>
<evidence type="ECO:0000313" key="3">
    <source>
        <dbReference type="EMBL" id="KAJ0210747.1"/>
    </source>
</evidence>
<gene>
    <name evidence="3" type="ORF">LSAT_V11C400160170</name>
</gene>
<dbReference type="AlphaFoldDB" id="A0A9R1VTN1"/>
<comment type="caution">
    <text evidence="3">The sequence shown here is derived from an EMBL/GenBank/DDBJ whole genome shotgun (WGS) entry which is preliminary data.</text>
</comment>
<name>A0A9R1VTN1_LACSA</name>
<sequence>MCESEPASFHSDGVQRLQVVEKTWTPKTGLKPFVVKLFPLYDDALSFYREYARKSGFEMRKVTTEQSKTGDGYSHRRKQRRNWPSHRKGCKACIRLKLNDENIWVVRHFEEKQTHELVNLEDFHFLKSNRRLKLISSKATDS</sequence>
<dbReference type="PANTHER" id="PTHR47718:SF17">
    <property type="entry name" value="PROTEIN FAR1-RELATED SEQUENCE 5-LIKE"/>
    <property type="match status" value="1"/>
</dbReference>
<dbReference type="Pfam" id="PF03101">
    <property type="entry name" value="FAR1"/>
    <property type="match status" value="1"/>
</dbReference>
<dbReference type="Proteomes" id="UP000235145">
    <property type="component" value="Unassembled WGS sequence"/>
</dbReference>
<organism evidence="3 4">
    <name type="scientific">Lactuca sativa</name>
    <name type="common">Garden lettuce</name>
    <dbReference type="NCBI Taxonomy" id="4236"/>
    <lineage>
        <taxon>Eukaryota</taxon>
        <taxon>Viridiplantae</taxon>
        <taxon>Streptophyta</taxon>
        <taxon>Embryophyta</taxon>
        <taxon>Tracheophyta</taxon>
        <taxon>Spermatophyta</taxon>
        <taxon>Magnoliopsida</taxon>
        <taxon>eudicotyledons</taxon>
        <taxon>Gunneridae</taxon>
        <taxon>Pentapetalae</taxon>
        <taxon>asterids</taxon>
        <taxon>campanulids</taxon>
        <taxon>Asterales</taxon>
        <taxon>Asteraceae</taxon>
        <taxon>Cichorioideae</taxon>
        <taxon>Cichorieae</taxon>
        <taxon>Lactucinae</taxon>
        <taxon>Lactuca</taxon>
    </lineage>
</organism>
<feature type="domain" description="FAR1" evidence="2">
    <location>
        <begin position="46"/>
        <end position="118"/>
    </location>
</feature>
<feature type="region of interest" description="Disordered" evidence="1">
    <location>
        <begin position="63"/>
        <end position="84"/>
    </location>
</feature>
<dbReference type="PANTHER" id="PTHR47718">
    <property type="entry name" value="OS01G0519700 PROTEIN"/>
    <property type="match status" value="1"/>
</dbReference>